<name>A0ABR2ETW5_9ROSI</name>
<protein>
    <submittedName>
        <fullName evidence="1">Uncharacterized protein</fullName>
    </submittedName>
</protein>
<dbReference type="EMBL" id="JBBPBM010000010">
    <property type="protein sequence ID" value="KAK8565479.1"/>
    <property type="molecule type" value="Genomic_DNA"/>
</dbReference>
<reference evidence="1 2" key="1">
    <citation type="journal article" date="2024" name="G3 (Bethesda)">
        <title>Genome assembly of Hibiscus sabdariffa L. provides insights into metabolisms of medicinal natural products.</title>
        <authorList>
            <person name="Kim T."/>
        </authorList>
    </citation>
    <scope>NUCLEOTIDE SEQUENCE [LARGE SCALE GENOMIC DNA]</scope>
    <source>
        <strain evidence="1">TK-2024</strain>
        <tissue evidence="1">Old leaves</tissue>
    </source>
</reference>
<organism evidence="1 2">
    <name type="scientific">Hibiscus sabdariffa</name>
    <name type="common">roselle</name>
    <dbReference type="NCBI Taxonomy" id="183260"/>
    <lineage>
        <taxon>Eukaryota</taxon>
        <taxon>Viridiplantae</taxon>
        <taxon>Streptophyta</taxon>
        <taxon>Embryophyta</taxon>
        <taxon>Tracheophyta</taxon>
        <taxon>Spermatophyta</taxon>
        <taxon>Magnoliopsida</taxon>
        <taxon>eudicotyledons</taxon>
        <taxon>Gunneridae</taxon>
        <taxon>Pentapetalae</taxon>
        <taxon>rosids</taxon>
        <taxon>malvids</taxon>
        <taxon>Malvales</taxon>
        <taxon>Malvaceae</taxon>
        <taxon>Malvoideae</taxon>
        <taxon>Hibiscus</taxon>
    </lineage>
</organism>
<sequence length="80" mass="9025">MWADLHQGPDLLCLLSKKEGVRVPKDPALAGARAGARVYPGLDLRPRLSSLIGIFCKKLLQSRFSCLRSRRRCLPSFNFR</sequence>
<keyword evidence="2" id="KW-1185">Reference proteome</keyword>
<accession>A0ABR2ETW5</accession>
<comment type="caution">
    <text evidence="1">The sequence shown here is derived from an EMBL/GenBank/DDBJ whole genome shotgun (WGS) entry which is preliminary data.</text>
</comment>
<gene>
    <name evidence="1" type="ORF">V6N12_059041</name>
</gene>
<evidence type="ECO:0000313" key="2">
    <source>
        <dbReference type="Proteomes" id="UP001472677"/>
    </source>
</evidence>
<evidence type="ECO:0000313" key="1">
    <source>
        <dbReference type="EMBL" id="KAK8565479.1"/>
    </source>
</evidence>
<proteinExistence type="predicted"/>
<dbReference type="Proteomes" id="UP001472677">
    <property type="component" value="Unassembled WGS sequence"/>
</dbReference>